<keyword evidence="3" id="KW-1185">Reference proteome</keyword>
<dbReference type="InterPro" id="IPR036397">
    <property type="entry name" value="RNaseH_sf"/>
</dbReference>
<reference evidence="2 3" key="1">
    <citation type="journal article" date="2023" name="BMC Biol.">
        <title>The compact genome of the sponge Oopsacas minuta (Hexactinellida) is lacking key metazoan core genes.</title>
        <authorList>
            <person name="Santini S."/>
            <person name="Schenkelaars Q."/>
            <person name="Jourda C."/>
            <person name="Duchesne M."/>
            <person name="Belahbib H."/>
            <person name="Rocher C."/>
            <person name="Selva M."/>
            <person name="Riesgo A."/>
            <person name="Vervoort M."/>
            <person name="Leys S.P."/>
            <person name="Kodjabachian L."/>
            <person name="Le Bivic A."/>
            <person name="Borchiellini C."/>
            <person name="Claverie J.M."/>
            <person name="Renard E."/>
        </authorList>
    </citation>
    <scope>NUCLEOTIDE SEQUENCE [LARGE SCALE GENOMIC DNA]</scope>
    <source>
        <strain evidence="2">SPO-2</strain>
    </source>
</reference>
<dbReference type="Pfam" id="PF13358">
    <property type="entry name" value="DDE_3"/>
    <property type="match status" value="1"/>
</dbReference>
<dbReference type="AlphaFoldDB" id="A0AAV7K5M0"/>
<dbReference type="PANTHER" id="PTHR47326">
    <property type="entry name" value="TRANSPOSABLE ELEMENT TC3 TRANSPOSASE-LIKE PROTEIN"/>
    <property type="match status" value="1"/>
</dbReference>
<evidence type="ECO:0000313" key="3">
    <source>
        <dbReference type="Proteomes" id="UP001165289"/>
    </source>
</evidence>
<feature type="domain" description="Tc1-like transposase DDE" evidence="1">
    <location>
        <begin position="55"/>
        <end position="119"/>
    </location>
</feature>
<evidence type="ECO:0000313" key="2">
    <source>
        <dbReference type="EMBL" id="KAI6656049.1"/>
    </source>
</evidence>
<dbReference type="Gene3D" id="3.30.420.10">
    <property type="entry name" value="Ribonuclease H-like superfamily/Ribonuclease H"/>
    <property type="match status" value="1"/>
</dbReference>
<name>A0AAV7K5M0_9METZ</name>
<dbReference type="GO" id="GO:0003676">
    <property type="term" value="F:nucleic acid binding"/>
    <property type="evidence" value="ECO:0007669"/>
    <property type="project" value="InterPro"/>
</dbReference>
<accession>A0AAV7K5M0</accession>
<organism evidence="2 3">
    <name type="scientific">Oopsacas minuta</name>
    <dbReference type="NCBI Taxonomy" id="111878"/>
    <lineage>
        <taxon>Eukaryota</taxon>
        <taxon>Metazoa</taxon>
        <taxon>Porifera</taxon>
        <taxon>Hexactinellida</taxon>
        <taxon>Hexasterophora</taxon>
        <taxon>Lyssacinosida</taxon>
        <taxon>Leucopsacidae</taxon>
        <taxon>Oopsacas</taxon>
    </lineage>
</organism>
<dbReference type="PANTHER" id="PTHR47326:SF1">
    <property type="entry name" value="HTH PSQ-TYPE DOMAIN-CONTAINING PROTEIN"/>
    <property type="match status" value="1"/>
</dbReference>
<protein>
    <recommendedName>
        <fullName evidence="1">Tc1-like transposase DDE domain-containing protein</fullName>
    </recommendedName>
</protein>
<dbReference type="Proteomes" id="UP001165289">
    <property type="component" value="Unassembled WGS sequence"/>
</dbReference>
<dbReference type="InterPro" id="IPR038717">
    <property type="entry name" value="Tc1-like_DDE_dom"/>
</dbReference>
<proteinExistence type="predicted"/>
<gene>
    <name evidence="2" type="ORF">LOD99_1783</name>
</gene>
<dbReference type="EMBL" id="JAKMXF010000166">
    <property type="protein sequence ID" value="KAI6656049.1"/>
    <property type="molecule type" value="Genomic_DNA"/>
</dbReference>
<sequence length="162" mass="18385">MSYRGLSELHFVPPKQTVNSQYYVEEILKKSYRLAVGRSKMAGSILTRKLLPNMSRAIFMQDGAPVHTASRTQEWCKNNMPTFWAKGEWPGNSPDLNPIENLWSILQEKLNEIKPSTNLNQLAENLKSGWRDINPLILENLVAGMPARIDKCIQLKGGYIGK</sequence>
<evidence type="ECO:0000259" key="1">
    <source>
        <dbReference type="Pfam" id="PF13358"/>
    </source>
</evidence>
<comment type="caution">
    <text evidence="2">The sequence shown here is derived from an EMBL/GenBank/DDBJ whole genome shotgun (WGS) entry which is preliminary data.</text>
</comment>